<name>A0A382E4X3_9ZZZZ</name>
<proteinExistence type="predicted"/>
<dbReference type="AlphaFoldDB" id="A0A382E4X3"/>
<keyword evidence="1" id="KW-0804">Transcription</keyword>
<reference evidence="3" key="1">
    <citation type="submission" date="2018-05" db="EMBL/GenBank/DDBJ databases">
        <authorList>
            <person name="Lanie J.A."/>
            <person name="Ng W.-L."/>
            <person name="Kazmierczak K.M."/>
            <person name="Andrzejewski T.M."/>
            <person name="Davidsen T.M."/>
            <person name="Wayne K.J."/>
            <person name="Tettelin H."/>
            <person name="Glass J.I."/>
            <person name="Rusch D."/>
            <person name="Podicherti R."/>
            <person name="Tsui H.-C.T."/>
            <person name="Winkler M.E."/>
        </authorList>
    </citation>
    <scope>NUCLEOTIDE SEQUENCE</scope>
</reference>
<feature type="domain" description="RNA polymerase subunit H/Rpb5 C-terminal" evidence="2">
    <location>
        <begin position="59"/>
        <end position="124"/>
    </location>
</feature>
<dbReference type="GO" id="GO:0006362">
    <property type="term" value="P:transcription elongation by RNA polymerase I"/>
    <property type="evidence" value="ECO:0007669"/>
    <property type="project" value="TreeGrafter"/>
</dbReference>
<dbReference type="InterPro" id="IPR014381">
    <property type="entry name" value="Arch_Rpo5/euc_Rpb5"/>
</dbReference>
<evidence type="ECO:0000259" key="2">
    <source>
        <dbReference type="Pfam" id="PF01191"/>
    </source>
</evidence>
<protein>
    <recommendedName>
        <fullName evidence="2">RNA polymerase subunit H/Rpb5 C-terminal domain-containing protein</fullName>
    </recommendedName>
</protein>
<dbReference type="GO" id="GO:0005666">
    <property type="term" value="C:RNA polymerase III complex"/>
    <property type="evidence" value="ECO:0007669"/>
    <property type="project" value="TreeGrafter"/>
</dbReference>
<evidence type="ECO:0000256" key="1">
    <source>
        <dbReference type="ARBA" id="ARBA00023163"/>
    </source>
</evidence>
<dbReference type="InterPro" id="IPR000783">
    <property type="entry name" value="RNA_pol_subH/Rpb5_C"/>
</dbReference>
<evidence type="ECO:0000313" key="3">
    <source>
        <dbReference type="EMBL" id="SVB44907.1"/>
    </source>
</evidence>
<dbReference type="GO" id="GO:0003899">
    <property type="term" value="F:DNA-directed RNA polymerase activity"/>
    <property type="evidence" value="ECO:0007669"/>
    <property type="project" value="InterPro"/>
</dbReference>
<dbReference type="GO" id="GO:0005736">
    <property type="term" value="C:RNA polymerase I complex"/>
    <property type="evidence" value="ECO:0007669"/>
    <property type="project" value="TreeGrafter"/>
</dbReference>
<gene>
    <name evidence="3" type="ORF">METZ01_LOCUS197761</name>
</gene>
<dbReference type="GO" id="GO:0006366">
    <property type="term" value="P:transcription by RNA polymerase II"/>
    <property type="evidence" value="ECO:0007669"/>
    <property type="project" value="TreeGrafter"/>
</dbReference>
<organism evidence="3">
    <name type="scientific">marine metagenome</name>
    <dbReference type="NCBI Taxonomy" id="408172"/>
    <lineage>
        <taxon>unclassified sequences</taxon>
        <taxon>metagenomes</taxon>
        <taxon>ecological metagenomes</taxon>
    </lineage>
</organism>
<dbReference type="InterPro" id="IPR035913">
    <property type="entry name" value="RPB5-like_sf"/>
</dbReference>
<dbReference type="PANTHER" id="PTHR10535">
    <property type="entry name" value="DNA-DIRECTED RNA POLYMERASES I, II, AND III SUBUNIT RPABC1"/>
    <property type="match status" value="1"/>
</dbReference>
<dbReference type="PANTHER" id="PTHR10535:SF0">
    <property type="entry name" value="DNA-DIRECTED RNA POLYMERASES I, II, AND III SUBUNIT RPABC1"/>
    <property type="match status" value="1"/>
</dbReference>
<dbReference type="EMBL" id="UINC01042369">
    <property type="protein sequence ID" value="SVB44907.1"/>
    <property type="molecule type" value="Genomic_DNA"/>
</dbReference>
<sequence length="126" mass="15315">KANLKKIENEEYDHLILITKVKFNSYINNELKKINTEPVHDEFHVNKYLEVFLFKNFHINIITHRLVPKHILLTEEEKIKMIEKFGKTKLPQIKFNDPISRYFNCQVGDIFKIFRKNEMYYRIVSN</sequence>
<feature type="non-terminal residue" evidence="3">
    <location>
        <position position="1"/>
    </location>
</feature>
<dbReference type="SUPFAM" id="SSF55287">
    <property type="entry name" value="RPB5-like RNA polymerase subunit"/>
    <property type="match status" value="1"/>
</dbReference>
<dbReference type="GO" id="GO:0042797">
    <property type="term" value="P:tRNA transcription by RNA polymerase III"/>
    <property type="evidence" value="ECO:0007669"/>
    <property type="project" value="TreeGrafter"/>
</dbReference>
<dbReference type="GO" id="GO:0003677">
    <property type="term" value="F:DNA binding"/>
    <property type="evidence" value="ECO:0007669"/>
    <property type="project" value="InterPro"/>
</dbReference>
<dbReference type="GO" id="GO:0005665">
    <property type="term" value="C:RNA polymerase II, core complex"/>
    <property type="evidence" value="ECO:0007669"/>
    <property type="project" value="TreeGrafter"/>
</dbReference>
<dbReference type="Pfam" id="PF01191">
    <property type="entry name" value="RNA_pol_Rpb5_C"/>
    <property type="match status" value="1"/>
</dbReference>
<accession>A0A382E4X3</accession>
<dbReference type="Gene3D" id="3.90.940.20">
    <property type="entry name" value="RPB5-like RNA polymerase subunit"/>
    <property type="match status" value="1"/>
</dbReference>